<feature type="region of interest" description="Disordered" evidence="8">
    <location>
        <begin position="348"/>
        <end position="385"/>
    </location>
</feature>
<name>A0A183CCR2_GLOPA</name>
<feature type="region of interest" description="Disordered" evidence="8">
    <location>
        <begin position="419"/>
        <end position="513"/>
    </location>
</feature>
<keyword evidence="3 9" id="KW-1133">Transmembrane helix</keyword>
<proteinExistence type="predicted"/>
<dbReference type="InterPro" id="IPR000276">
    <property type="entry name" value="GPCR_Rhodpsn"/>
</dbReference>
<evidence type="ECO:0000256" key="1">
    <source>
        <dbReference type="ARBA" id="ARBA00004141"/>
    </source>
</evidence>
<dbReference type="Pfam" id="PF00001">
    <property type="entry name" value="7tm_1"/>
    <property type="match status" value="1"/>
</dbReference>
<dbReference type="PRINTS" id="PR00237">
    <property type="entry name" value="GPCRRHODOPSN"/>
</dbReference>
<dbReference type="CDD" id="cd00637">
    <property type="entry name" value="7tm_classA_rhodopsin-like"/>
    <property type="match status" value="1"/>
</dbReference>
<keyword evidence="6" id="KW-0675">Receptor</keyword>
<feature type="domain" description="G-protein coupled receptors family 1 profile" evidence="10">
    <location>
        <begin position="1"/>
        <end position="231"/>
    </location>
</feature>
<feature type="transmembrane region" description="Helical" evidence="9">
    <location>
        <begin position="169"/>
        <end position="196"/>
    </location>
</feature>
<evidence type="ECO:0000313" key="12">
    <source>
        <dbReference type="WBParaSite" id="GPLIN_001066400"/>
    </source>
</evidence>
<feature type="compositionally biased region" description="Polar residues" evidence="8">
    <location>
        <begin position="372"/>
        <end position="385"/>
    </location>
</feature>
<reference evidence="11" key="2">
    <citation type="submission" date="2014-05" db="EMBL/GenBank/DDBJ databases">
        <title>The genome and life-stage specific transcriptomes of Globodera pallida elucidate key aspects of plant parasitism by a cyst nematode.</title>
        <authorList>
            <person name="Cotton J.A."/>
            <person name="Lilley C.J."/>
            <person name="Jones L.M."/>
            <person name="Kikuchi T."/>
            <person name="Reid A.J."/>
            <person name="Thorpe P."/>
            <person name="Tsai I.J."/>
            <person name="Beasley H."/>
            <person name="Blok V."/>
            <person name="Cock P.J.A."/>
            <person name="Van den Akker S.E."/>
            <person name="Holroyd N."/>
            <person name="Hunt M."/>
            <person name="Mantelin S."/>
            <person name="Naghra H."/>
            <person name="Pain A."/>
            <person name="Palomares-Rius J.E."/>
            <person name="Zarowiecki M."/>
            <person name="Berriman M."/>
            <person name="Jones J.T."/>
            <person name="Urwin P.E."/>
        </authorList>
    </citation>
    <scope>NUCLEOTIDE SEQUENCE [LARGE SCALE GENOMIC DNA]</scope>
    <source>
        <strain evidence="11">Lindley</strain>
    </source>
</reference>
<feature type="transmembrane region" description="Helical" evidence="9">
    <location>
        <begin position="55"/>
        <end position="76"/>
    </location>
</feature>
<feature type="transmembrane region" description="Helical" evidence="9">
    <location>
        <begin position="15"/>
        <end position="34"/>
    </location>
</feature>
<keyword evidence="11" id="KW-1185">Reference proteome</keyword>
<dbReference type="GO" id="GO:0004930">
    <property type="term" value="F:G protein-coupled receptor activity"/>
    <property type="evidence" value="ECO:0007669"/>
    <property type="project" value="UniProtKB-KW"/>
</dbReference>
<organism evidence="11 12">
    <name type="scientific">Globodera pallida</name>
    <name type="common">Potato cyst nematode worm</name>
    <name type="synonym">Heterodera pallida</name>
    <dbReference type="NCBI Taxonomy" id="36090"/>
    <lineage>
        <taxon>Eukaryota</taxon>
        <taxon>Metazoa</taxon>
        <taxon>Ecdysozoa</taxon>
        <taxon>Nematoda</taxon>
        <taxon>Chromadorea</taxon>
        <taxon>Rhabditida</taxon>
        <taxon>Tylenchina</taxon>
        <taxon>Tylenchomorpha</taxon>
        <taxon>Tylenchoidea</taxon>
        <taxon>Heteroderidae</taxon>
        <taxon>Heteroderinae</taxon>
        <taxon>Globodera</taxon>
    </lineage>
</organism>
<protein>
    <submittedName>
        <fullName evidence="12">G_PROTEIN_RECEP_F1_2 domain-containing protein</fullName>
    </submittedName>
</protein>
<feature type="transmembrane region" description="Helical" evidence="9">
    <location>
        <begin position="216"/>
        <end position="234"/>
    </location>
</feature>
<evidence type="ECO:0000256" key="6">
    <source>
        <dbReference type="ARBA" id="ARBA00023170"/>
    </source>
</evidence>
<keyword evidence="5 9" id="KW-0472">Membrane</keyword>
<reference evidence="11" key="1">
    <citation type="submission" date="2013-12" db="EMBL/GenBank/DDBJ databases">
        <authorList>
            <person name="Aslett M."/>
        </authorList>
    </citation>
    <scope>NUCLEOTIDE SEQUENCE [LARGE SCALE GENOMIC DNA]</scope>
    <source>
        <strain evidence="11">Lindley</strain>
    </source>
</reference>
<dbReference type="AlphaFoldDB" id="A0A183CCR2"/>
<evidence type="ECO:0000256" key="8">
    <source>
        <dbReference type="SAM" id="MobiDB-lite"/>
    </source>
</evidence>
<evidence type="ECO:0000313" key="11">
    <source>
        <dbReference type="Proteomes" id="UP000050741"/>
    </source>
</evidence>
<keyword evidence="7" id="KW-0807">Transducer</keyword>
<evidence type="ECO:0000259" key="10">
    <source>
        <dbReference type="PROSITE" id="PS50262"/>
    </source>
</evidence>
<evidence type="ECO:0000256" key="7">
    <source>
        <dbReference type="ARBA" id="ARBA00023224"/>
    </source>
</evidence>
<accession>A0A183CCR2</accession>
<keyword evidence="4" id="KW-0297">G-protein coupled receptor</keyword>
<dbReference type="Proteomes" id="UP000050741">
    <property type="component" value="Unassembled WGS sequence"/>
</dbReference>
<evidence type="ECO:0000256" key="5">
    <source>
        <dbReference type="ARBA" id="ARBA00023136"/>
    </source>
</evidence>
<dbReference type="GO" id="GO:0005886">
    <property type="term" value="C:plasma membrane"/>
    <property type="evidence" value="ECO:0007669"/>
    <property type="project" value="TreeGrafter"/>
</dbReference>
<reference evidence="12" key="3">
    <citation type="submission" date="2016-06" db="UniProtKB">
        <authorList>
            <consortium name="WormBaseParasite"/>
        </authorList>
    </citation>
    <scope>IDENTIFICATION</scope>
</reference>
<dbReference type="PROSITE" id="PS50262">
    <property type="entry name" value="G_PROTEIN_RECEP_F1_2"/>
    <property type="match status" value="1"/>
</dbReference>
<evidence type="ECO:0000256" key="4">
    <source>
        <dbReference type="ARBA" id="ARBA00023040"/>
    </source>
</evidence>
<dbReference type="PANTHER" id="PTHR24243:SF224">
    <property type="entry name" value="G-PROTEIN COUPLED RECEPTOR 19-RELATED"/>
    <property type="match status" value="1"/>
</dbReference>
<dbReference type="PANTHER" id="PTHR24243">
    <property type="entry name" value="G-PROTEIN COUPLED RECEPTOR"/>
    <property type="match status" value="1"/>
</dbReference>
<evidence type="ECO:0000256" key="2">
    <source>
        <dbReference type="ARBA" id="ARBA00022692"/>
    </source>
</evidence>
<keyword evidence="2 9" id="KW-0812">Transmembrane</keyword>
<sequence length="513" mass="59055">MGEIEWQLGSWGCKLSVWVNSTTSCASIFTLVGVTGDRYLAICHPLRQLKMKNSLLHWYILGIWLLSALLASPNLWVYRQILYDLVSGHQLVHEQLALDHHLVARLCVDTSNNIWLFIVINLFIAFLVPIVVICVLYALIFRAVSRHTRKKLAVDNGARIRDERVKLRIAQMMFTVIVVFVLCWMPLYGLYCYFFMAEDRDSMFFQFASSVLRPIFQWLSLLSSSLNPLIYIAFSQKYRRAFHSLLLFPCRRRYKEFKQATRSTFRRSSCFSEKPSTVQLFSCQPTNGLRGEENVCANYMFINNSRNNENLATNDAMRHQQKQQQRKVSFTMATTACCMSPAMTRRKMSEQQQSYWRSPPPSSSSSLLTTSCDGSSVTTTQNNNGTMMASLLRRVALENSQRQQHKELSVDAAGGDVKECRDDAERRRRQWRESTAASPQRRACDGGSTEDNTQRRHASHRRRSADPLLQALACEQSQDEHHQSPEQQLPDDDDGMLEQQQHHHHNSSSKLAY</sequence>
<dbReference type="InterPro" id="IPR017452">
    <property type="entry name" value="GPCR_Rhodpsn_7TM"/>
</dbReference>
<dbReference type="WBParaSite" id="GPLIN_001066400">
    <property type="protein sequence ID" value="GPLIN_001066400"/>
    <property type="gene ID" value="GPLIN_001066400"/>
</dbReference>
<dbReference type="Gene3D" id="1.20.1070.10">
    <property type="entry name" value="Rhodopsin 7-helix transmembrane proteins"/>
    <property type="match status" value="1"/>
</dbReference>
<dbReference type="SUPFAM" id="SSF81321">
    <property type="entry name" value="Family A G protein-coupled receptor-like"/>
    <property type="match status" value="1"/>
</dbReference>
<evidence type="ECO:0000256" key="9">
    <source>
        <dbReference type="SAM" id="Phobius"/>
    </source>
</evidence>
<comment type="subcellular location">
    <subcellularLocation>
        <location evidence="1">Membrane</location>
        <topology evidence="1">Multi-pass membrane protein</topology>
    </subcellularLocation>
</comment>
<evidence type="ECO:0000256" key="3">
    <source>
        <dbReference type="ARBA" id="ARBA00022989"/>
    </source>
</evidence>
<feature type="transmembrane region" description="Helical" evidence="9">
    <location>
        <begin position="114"/>
        <end position="141"/>
    </location>
</feature>